<reference evidence="1 2" key="1">
    <citation type="submission" date="2018-07" db="EMBL/GenBank/DDBJ databases">
        <title>Genomic Encyclopedia of Type Strains, Phase III (KMG-III): the genomes of soil and plant-associated and newly described type strains.</title>
        <authorList>
            <person name="Whitman W."/>
        </authorList>
    </citation>
    <scope>NUCLEOTIDE SEQUENCE [LARGE SCALE GENOMIC DNA]</scope>
    <source>
        <strain evidence="1 2">CECT 7946</strain>
    </source>
</reference>
<accession>A0A3D9H2D0</accession>
<protein>
    <submittedName>
        <fullName evidence="1">Uncharacterized protein</fullName>
    </submittedName>
</protein>
<gene>
    <name evidence="1" type="ORF">DFQ10_105235</name>
</gene>
<dbReference type="AlphaFoldDB" id="A0A3D9H2D0"/>
<dbReference type="RefSeq" id="WP_115817726.1">
    <property type="nucleotide sequence ID" value="NZ_CANKZP010000011.1"/>
</dbReference>
<dbReference type="InterPro" id="IPR045767">
    <property type="entry name" value="DUF6134"/>
</dbReference>
<proteinExistence type="predicted"/>
<dbReference type="EMBL" id="QRDV01000005">
    <property type="protein sequence ID" value="RED43635.1"/>
    <property type="molecule type" value="Genomic_DNA"/>
</dbReference>
<dbReference type="OrthoDB" id="1121030at2"/>
<sequence>MQILKNLIWISCFLFLVSSKSSIEKNLYFDVVHNGKVIGSLNATKTHKNSVTYYQSSTTIETRIIKEIRVNYKYDVAFENNLLESSYVNITVNEKPHAKTHTLWKDSDYQVTKDGENKEILTDSINYATVQLYFKEPKNIKKCYSEQDGSFNTIMALGNHSYKKINSKGRENIYYYSKGILKKATIDGGLIKFEIVAKN</sequence>
<evidence type="ECO:0000313" key="1">
    <source>
        <dbReference type="EMBL" id="RED43635.1"/>
    </source>
</evidence>
<evidence type="ECO:0000313" key="2">
    <source>
        <dbReference type="Proteomes" id="UP000256980"/>
    </source>
</evidence>
<comment type="caution">
    <text evidence="1">The sequence shown here is derived from an EMBL/GenBank/DDBJ whole genome shotgun (WGS) entry which is preliminary data.</text>
</comment>
<dbReference type="Pfam" id="PF19630">
    <property type="entry name" value="DUF6134"/>
    <property type="match status" value="1"/>
</dbReference>
<organism evidence="1 2">
    <name type="scientific">Winogradskyella eximia</name>
    <dbReference type="NCBI Taxonomy" id="262006"/>
    <lineage>
        <taxon>Bacteria</taxon>
        <taxon>Pseudomonadati</taxon>
        <taxon>Bacteroidota</taxon>
        <taxon>Flavobacteriia</taxon>
        <taxon>Flavobacteriales</taxon>
        <taxon>Flavobacteriaceae</taxon>
        <taxon>Winogradskyella</taxon>
    </lineage>
</organism>
<keyword evidence="2" id="KW-1185">Reference proteome</keyword>
<name>A0A3D9H2D0_9FLAO</name>
<dbReference type="Proteomes" id="UP000256980">
    <property type="component" value="Unassembled WGS sequence"/>
</dbReference>